<sequence>MAALRMHSQPQHTPSNQPQSAAFRRSNSLTINSNNRSNSLRSYTYNPKPSYVAGQPVNRGQPLRSPAQPRSYSLTSQPGRSYGSQRVSSINSRTPMPINELEEDAELEDAVITMQTTKMVDAQGRLTSITTKTIKTYADGSKEIETTKRNISRSGSRTNSLTAAPRNNSILSAGGTAYNLSKIDEDLRDFDYNYEEEGLTLNQGLGEPLKSLDSASKIPPRDHSAERRRDELRSLESSPSKPLRSILKNTSRPNFSPEGESSENVEEPAGPAIAADPSTPNMSPTLNQKPFQPPSLSQPPKIKVPATPDASHSDHRSLSSSQVSPSAYSSSHRDYTPPHKRQSSSPNSSIKFVSKVETIPIPRSEPKQLTEQELYAKAMEVAMQNVYGTKEDPEASGIDSKGDVKKSVVKDATKRNTIAASTPGVSDNYVYQNHHKEFPAHSMRSGDTKSTSRKERVKEEKKRIKAQEKEEKQQKKLEEKEKKEEEKEFTKKPQEVEKEKKKQEKKPLREFFFGRRKSASHEVNQTTPLPQASEDPVKTTTEADTNAGNTSHLLPGSFLTSPDSETSPQFVNHDAQDRAASLVETMPESIPDTEPLPAPTTHLVAEPLPKQSETSQDDVIASTTASTRKLNDPSEPTENLNSAPQDILVDVPSIEEQAVDLPSPEGDTESIEVPVLNEVASLSSQDEDELVDETATARTSLDPWVGSGSLPSHTFISKVQGTSEETFEKEPNEQDKSPVVIENLAASSPSEANQENEKLLIPETVPLSADEHSEKVFDNLEIEPHESIEADAGEPAAPIPTTRTSESVERYNDDSMVAHSSESGVTAKPELLTRTSAEVIPAPIAATRTPEEPAEPVHTVLTSEETISSHHGLNEESLDKFGPGLQEQTNGTLDNDSSNPIVETHQPGDENEKVSSPSIEVNSRGERKKKNKFKHKLFKYFINSYDK</sequence>
<organism evidence="2 3">
    <name type="scientific">Meyerozyma guilliermondii (strain ATCC 6260 / CBS 566 / DSM 6381 / JCM 1539 / NBRC 10279 / NRRL Y-324)</name>
    <name type="common">Yeast</name>
    <name type="synonym">Candida guilliermondii</name>
    <dbReference type="NCBI Taxonomy" id="294746"/>
    <lineage>
        <taxon>Eukaryota</taxon>
        <taxon>Fungi</taxon>
        <taxon>Dikarya</taxon>
        <taxon>Ascomycota</taxon>
        <taxon>Saccharomycotina</taxon>
        <taxon>Pichiomycetes</taxon>
        <taxon>Debaryomycetaceae</taxon>
        <taxon>Meyerozyma</taxon>
    </lineage>
</organism>
<feature type="region of interest" description="Disordered" evidence="1">
    <location>
        <begin position="204"/>
        <end position="351"/>
    </location>
</feature>
<feature type="compositionally biased region" description="Polar residues" evidence="1">
    <location>
        <begin position="621"/>
        <end position="644"/>
    </location>
</feature>
<dbReference type="AlphaFoldDB" id="A5DAR9"/>
<proteinExistence type="predicted"/>
<feature type="compositionally biased region" description="Polar residues" evidence="1">
    <location>
        <begin position="152"/>
        <end position="171"/>
    </location>
</feature>
<feature type="region of interest" description="Disordered" evidence="1">
    <location>
        <begin position="787"/>
        <end position="929"/>
    </location>
</feature>
<feature type="compositionally biased region" description="Low complexity" evidence="1">
    <location>
        <begin position="318"/>
        <end position="330"/>
    </location>
</feature>
<dbReference type="Proteomes" id="UP000001997">
    <property type="component" value="Unassembled WGS sequence"/>
</dbReference>
<dbReference type="RefSeq" id="XP_001486997.2">
    <property type="nucleotide sequence ID" value="XM_001486947.1"/>
</dbReference>
<dbReference type="OMA" id="QTSENAY"/>
<feature type="compositionally biased region" description="Basic and acidic residues" evidence="1">
    <location>
        <begin position="434"/>
        <end position="513"/>
    </location>
</feature>
<feature type="compositionally biased region" description="Polar residues" evidence="1">
    <location>
        <begin position="538"/>
        <end position="570"/>
    </location>
</feature>
<feature type="compositionally biased region" description="Polar residues" evidence="1">
    <location>
        <begin position="886"/>
        <end position="901"/>
    </location>
</feature>
<feature type="compositionally biased region" description="Polar residues" evidence="1">
    <location>
        <begin position="521"/>
        <end position="530"/>
    </location>
</feature>
<evidence type="ECO:0000313" key="3">
    <source>
        <dbReference type="Proteomes" id="UP000001997"/>
    </source>
</evidence>
<dbReference type="KEGG" id="pgu:PGUG_00374"/>
<feature type="compositionally biased region" description="Low complexity" evidence="1">
    <location>
        <begin position="24"/>
        <end position="46"/>
    </location>
</feature>
<feature type="compositionally biased region" description="Polar residues" evidence="1">
    <location>
        <begin position="278"/>
        <end position="290"/>
    </location>
</feature>
<feature type="compositionally biased region" description="Polar residues" evidence="1">
    <location>
        <begin position="415"/>
        <end position="431"/>
    </location>
</feature>
<feature type="compositionally biased region" description="Basic and acidic residues" evidence="1">
    <location>
        <begin position="400"/>
        <end position="414"/>
    </location>
</feature>
<name>A5DAR9_PICGU</name>
<evidence type="ECO:0000256" key="1">
    <source>
        <dbReference type="SAM" id="MobiDB-lite"/>
    </source>
</evidence>
<dbReference type="eggNOG" id="ENOG502QQDI">
    <property type="taxonomic scope" value="Eukaryota"/>
</dbReference>
<feature type="compositionally biased region" description="Polar residues" evidence="1">
    <location>
        <begin position="860"/>
        <end position="871"/>
    </location>
</feature>
<keyword evidence="3" id="KW-1185">Reference proteome</keyword>
<feature type="compositionally biased region" description="Polar residues" evidence="1">
    <location>
        <begin position="8"/>
        <end position="20"/>
    </location>
</feature>
<evidence type="ECO:0000313" key="2">
    <source>
        <dbReference type="EMBL" id="EDK36276.2"/>
    </source>
</evidence>
<feature type="region of interest" description="Disordered" evidence="1">
    <location>
        <begin position="148"/>
        <end position="173"/>
    </location>
</feature>
<dbReference type="EMBL" id="CH408155">
    <property type="protein sequence ID" value="EDK36276.2"/>
    <property type="molecule type" value="Genomic_DNA"/>
</dbReference>
<dbReference type="OrthoDB" id="4096741at2759"/>
<reference evidence="2 3" key="1">
    <citation type="journal article" date="2009" name="Nature">
        <title>Evolution of pathogenicity and sexual reproduction in eight Candida genomes.</title>
        <authorList>
            <person name="Butler G."/>
            <person name="Rasmussen M.D."/>
            <person name="Lin M.F."/>
            <person name="Santos M.A."/>
            <person name="Sakthikumar S."/>
            <person name="Munro C.A."/>
            <person name="Rheinbay E."/>
            <person name="Grabherr M."/>
            <person name="Forche A."/>
            <person name="Reedy J.L."/>
            <person name="Agrafioti I."/>
            <person name="Arnaud M.B."/>
            <person name="Bates S."/>
            <person name="Brown A.J."/>
            <person name="Brunke S."/>
            <person name="Costanzo M.C."/>
            <person name="Fitzpatrick D.A."/>
            <person name="de Groot P.W."/>
            <person name="Harris D."/>
            <person name="Hoyer L.L."/>
            <person name="Hube B."/>
            <person name="Klis F.M."/>
            <person name="Kodira C."/>
            <person name="Lennard N."/>
            <person name="Logue M.E."/>
            <person name="Martin R."/>
            <person name="Neiman A.M."/>
            <person name="Nikolaou E."/>
            <person name="Quail M.A."/>
            <person name="Quinn J."/>
            <person name="Santos M.C."/>
            <person name="Schmitzberger F.F."/>
            <person name="Sherlock G."/>
            <person name="Shah P."/>
            <person name="Silverstein K.A."/>
            <person name="Skrzypek M.S."/>
            <person name="Soll D."/>
            <person name="Staggs R."/>
            <person name="Stansfield I."/>
            <person name="Stumpf M.P."/>
            <person name="Sudbery P.E."/>
            <person name="Srikantha T."/>
            <person name="Zeng Q."/>
            <person name="Berman J."/>
            <person name="Berriman M."/>
            <person name="Heitman J."/>
            <person name="Gow N.A."/>
            <person name="Lorenz M.C."/>
            <person name="Birren B.W."/>
            <person name="Kellis M."/>
            <person name="Cuomo C.A."/>
        </authorList>
    </citation>
    <scope>NUCLEOTIDE SEQUENCE [LARGE SCALE GENOMIC DNA]</scope>
    <source>
        <strain evidence="3">ATCC 6260 / CBS 566 / DSM 6381 / JCM 1539 / NBRC 10279 / NRRL Y-324</strain>
    </source>
</reference>
<gene>
    <name evidence="2" type="ORF">PGUG_00374</name>
</gene>
<dbReference type="HOGENOM" id="CLU_310582_0_0_1"/>
<dbReference type="GeneID" id="5129166"/>
<feature type="region of interest" description="Disordered" evidence="1">
    <location>
        <begin position="1"/>
        <end position="97"/>
    </location>
</feature>
<feature type="region of interest" description="Disordered" evidence="1">
    <location>
        <begin position="682"/>
        <end position="757"/>
    </location>
</feature>
<feature type="region of interest" description="Disordered" evidence="1">
    <location>
        <begin position="607"/>
        <end position="645"/>
    </location>
</feature>
<feature type="compositionally biased region" description="Polar residues" evidence="1">
    <location>
        <begin position="68"/>
        <end position="94"/>
    </location>
</feature>
<feature type="compositionally biased region" description="Basic and acidic residues" evidence="1">
    <location>
        <begin position="726"/>
        <end position="736"/>
    </location>
</feature>
<dbReference type="VEuPathDB" id="FungiDB:PGUG_00374"/>
<dbReference type="InParanoid" id="A5DAR9"/>
<feature type="compositionally biased region" description="Basic and acidic residues" evidence="1">
    <location>
        <begin position="219"/>
        <end position="234"/>
    </location>
</feature>
<accession>A5DAR9</accession>
<feature type="region of interest" description="Disordered" evidence="1">
    <location>
        <begin position="388"/>
        <end position="570"/>
    </location>
</feature>
<protein>
    <submittedName>
        <fullName evidence="2">Uncharacterized protein</fullName>
    </submittedName>
</protein>
<feature type="compositionally biased region" description="Polar residues" evidence="1">
    <location>
        <begin position="709"/>
        <end position="724"/>
    </location>
</feature>